<feature type="transmembrane region" description="Helical" evidence="2">
    <location>
        <begin position="360"/>
        <end position="381"/>
    </location>
</feature>
<feature type="transmembrane region" description="Helical" evidence="2">
    <location>
        <begin position="387"/>
        <end position="406"/>
    </location>
</feature>
<dbReference type="Gene3D" id="3.30.565.10">
    <property type="entry name" value="Histidine kinase-like ATPase, C-terminal domain"/>
    <property type="match status" value="1"/>
</dbReference>
<evidence type="ECO:0000256" key="2">
    <source>
        <dbReference type="SAM" id="Phobius"/>
    </source>
</evidence>
<feature type="transmembrane region" description="Helical" evidence="2">
    <location>
        <begin position="330"/>
        <end position="348"/>
    </location>
</feature>
<feature type="transmembrane region" description="Helical" evidence="2">
    <location>
        <begin position="12"/>
        <end position="32"/>
    </location>
</feature>
<keyword evidence="2" id="KW-0472">Membrane</keyword>
<evidence type="ECO:0000313" key="5">
    <source>
        <dbReference type="Proteomes" id="UP000473323"/>
    </source>
</evidence>
<evidence type="ECO:0000259" key="3">
    <source>
        <dbReference type="Pfam" id="PF14501"/>
    </source>
</evidence>
<feature type="coiled-coil region" evidence="1">
    <location>
        <begin position="430"/>
        <end position="457"/>
    </location>
</feature>
<dbReference type="Proteomes" id="UP000473323">
    <property type="component" value="Unassembled WGS sequence"/>
</dbReference>
<keyword evidence="1" id="KW-0175">Coiled coil</keyword>
<organism evidence="4 5">
    <name type="scientific">Blautia massiliensis</name>
    <name type="common">ex Durand et al. 2017</name>
    <dbReference type="NCBI Taxonomy" id="1737424"/>
    <lineage>
        <taxon>Bacteria</taxon>
        <taxon>Bacillati</taxon>
        <taxon>Bacillota</taxon>
        <taxon>Clostridia</taxon>
        <taxon>Lachnospirales</taxon>
        <taxon>Lachnospiraceae</taxon>
        <taxon>Blautia</taxon>
    </lineage>
</organism>
<name>A0A6L8TFT1_9FIRM</name>
<feature type="domain" description="Sensor histidine kinase NatK-like C-terminal" evidence="3">
    <location>
        <begin position="532"/>
        <end position="631"/>
    </location>
</feature>
<dbReference type="Pfam" id="PF14501">
    <property type="entry name" value="HATPase_c_5"/>
    <property type="match status" value="1"/>
</dbReference>
<feature type="transmembrane region" description="Helical" evidence="2">
    <location>
        <begin position="239"/>
        <end position="263"/>
    </location>
</feature>
<dbReference type="PANTHER" id="PTHR40448">
    <property type="entry name" value="TWO-COMPONENT SENSOR HISTIDINE KINASE"/>
    <property type="match status" value="1"/>
</dbReference>
<evidence type="ECO:0000313" key="4">
    <source>
        <dbReference type="EMBL" id="MZL63076.1"/>
    </source>
</evidence>
<proteinExistence type="predicted"/>
<dbReference type="CDD" id="cd16935">
    <property type="entry name" value="HATPase_AgrC-ComD-like"/>
    <property type="match status" value="1"/>
</dbReference>
<dbReference type="SUPFAM" id="SSF55874">
    <property type="entry name" value="ATPase domain of HSP90 chaperone/DNA topoisomerase II/histidine kinase"/>
    <property type="match status" value="1"/>
</dbReference>
<feature type="transmembrane region" description="Helical" evidence="2">
    <location>
        <begin position="299"/>
        <end position="318"/>
    </location>
</feature>
<dbReference type="InterPro" id="IPR032834">
    <property type="entry name" value="NatK-like_C"/>
</dbReference>
<dbReference type="RefSeq" id="WP_147238638.1">
    <property type="nucleotide sequence ID" value="NZ_JADMPU010000001.1"/>
</dbReference>
<dbReference type="PANTHER" id="PTHR40448:SF1">
    <property type="entry name" value="TWO-COMPONENT SENSOR HISTIDINE KINASE"/>
    <property type="match status" value="1"/>
</dbReference>
<sequence>MTVIKEKSRQWILIFGLTVVLSMTAFFMMYLINNEYTAKGEQPIQGILCLDDKDAAAKLHYLAREWQYFPGKLLTPEMLKKDPGYYSCYISIGERNEMELGNKEASTYGCGTYRMFLILPEEEKIWAISMAEVFSAYRIYINGELAGEVGDPDEKTYMDRVMNRVFTFQGSGVVEIVIAVADKSHIRSGIQAIPVLGSPVRVSIQRGLRVLGSGCAIAFCICIMFGTLMVHVRTRTKEFAIFNLVCLCVAGYSLCSLVHNFFLLPTKPWYALETMIYYLILSCMIRLEDCIIGKKRGIYLFLLIDLWIVVAFFLEIFADILPSARLLYDVVWISEAVKWVAAIYMLLNTFGETDCRYGKIVLVGTTIYACSLVADRIGYLYEPILGGGFPETGGLILTAAFGCVLWRDLSEAYKIRLTYEVYSHQTELRLLAQKNHYDRLKEQMEETSRVRHDMRQHLRVLSALLEREQYGEMQKYLCRYTREFQERLPYHSYCKNQVADAILHYYEELCRKNGIVFQCQVEAPEKTGIQDTDFCRLFGNLLENAIEAAQLCPKGSSRFVRVQIRTRSNKLLIKEENSCTDPLRRNKTGFFSGKHSGQGIGTASIMEIAARYGGFADFQSENGIFKAEIFLHLTQRDTEDKLYG</sequence>
<keyword evidence="2" id="KW-1133">Transmembrane helix</keyword>
<protein>
    <submittedName>
        <fullName evidence="4">GHKL domain-containing protein</fullName>
    </submittedName>
</protein>
<feature type="transmembrane region" description="Helical" evidence="2">
    <location>
        <begin position="269"/>
        <end position="287"/>
    </location>
</feature>
<dbReference type="GO" id="GO:0042802">
    <property type="term" value="F:identical protein binding"/>
    <property type="evidence" value="ECO:0007669"/>
    <property type="project" value="TreeGrafter"/>
</dbReference>
<gene>
    <name evidence="4" type="ORF">GT694_13695</name>
</gene>
<comment type="caution">
    <text evidence="4">The sequence shown here is derived from an EMBL/GenBank/DDBJ whole genome shotgun (WGS) entry which is preliminary data.</text>
</comment>
<accession>A0A6L8TFT1</accession>
<reference evidence="4 5" key="1">
    <citation type="journal article" date="2019" name="Nat. Med.">
        <title>A library of human gut bacterial isolates paired with longitudinal multiomics data enables mechanistic microbiome research.</title>
        <authorList>
            <person name="Poyet M."/>
            <person name="Groussin M."/>
            <person name="Gibbons S.M."/>
            <person name="Avila-Pacheco J."/>
            <person name="Jiang X."/>
            <person name="Kearney S.M."/>
            <person name="Perrotta A.R."/>
            <person name="Berdy B."/>
            <person name="Zhao S."/>
            <person name="Lieberman T.D."/>
            <person name="Swanson P.K."/>
            <person name="Smith M."/>
            <person name="Roesemann S."/>
            <person name="Alexander J.E."/>
            <person name="Rich S.A."/>
            <person name="Livny J."/>
            <person name="Vlamakis H."/>
            <person name="Clish C."/>
            <person name="Bullock K."/>
            <person name="Deik A."/>
            <person name="Scott J."/>
            <person name="Pierce K.A."/>
            <person name="Xavier R.J."/>
            <person name="Alm E.J."/>
        </authorList>
    </citation>
    <scope>NUCLEOTIDE SEQUENCE [LARGE SCALE GENOMIC DNA]</scope>
    <source>
        <strain evidence="4 5">BIOML-A4</strain>
    </source>
</reference>
<dbReference type="AlphaFoldDB" id="A0A6L8TFT1"/>
<dbReference type="InterPro" id="IPR036890">
    <property type="entry name" value="HATPase_C_sf"/>
</dbReference>
<feature type="transmembrane region" description="Helical" evidence="2">
    <location>
        <begin position="210"/>
        <end position="232"/>
    </location>
</feature>
<evidence type="ECO:0000256" key="1">
    <source>
        <dbReference type="SAM" id="Coils"/>
    </source>
</evidence>
<keyword evidence="2" id="KW-0812">Transmembrane</keyword>
<dbReference type="EMBL" id="WWVT01000024">
    <property type="protein sequence ID" value="MZL63076.1"/>
    <property type="molecule type" value="Genomic_DNA"/>
</dbReference>